<dbReference type="PANTHER" id="PTHR31223:SF70">
    <property type="entry name" value="LOG FAMILY PROTEIN YJL055W"/>
    <property type="match status" value="1"/>
</dbReference>
<dbReference type="GO" id="GO:0016799">
    <property type="term" value="F:hydrolase activity, hydrolyzing N-glycosyl compounds"/>
    <property type="evidence" value="ECO:0007669"/>
    <property type="project" value="TreeGrafter"/>
</dbReference>
<proteinExistence type="predicted"/>
<dbReference type="GO" id="GO:0009691">
    <property type="term" value="P:cytokinin biosynthetic process"/>
    <property type="evidence" value="ECO:0007669"/>
    <property type="project" value="InterPro"/>
</dbReference>
<dbReference type="InterPro" id="IPR005269">
    <property type="entry name" value="LOG"/>
</dbReference>
<dbReference type="InterPro" id="IPR031100">
    <property type="entry name" value="LOG_fam"/>
</dbReference>
<reference evidence="1 2" key="1">
    <citation type="submission" date="2016-06" db="EMBL/GenBank/DDBJ databases">
        <authorList>
            <person name="Kjaerup R.B."/>
            <person name="Dalgaard T.S."/>
            <person name="Juul-Madsen H.R."/>
        </authorList>
    </citation>
    <scope>NUCLEOTIDE SEQUENCE [LARGE SCALE GENOMIC DNA]</scope>
    <source>
        <strain evidence="1 2">Pb300</strain>
    </source>
</reference>
<dbReference type="OMA" id="HQKPIGL"/>
<accession>A0A1D2JIY0</accession>
<evidence type="ECO:0000313" key="2">
    <source>
        <dbReference type="Proteomes" id="UP000242814"/>
    </source>
</evidence>
<dbReference type="VEuPathDB" id="FungiDB:PABG_06873"/>
<sequence>MASTTTTTTTTDPSATKPTVVCVFCGSHPGNNPAHLASARALAHIFHRENITLIYGGGTGGIMGELARTLVSLSGPKSVHGIIPSALVKIENGYRTALTGPKAERAAMERGKEPERVIVVSDGDESADGESEYGLTTLVPDMHTRKRVMAEKVMEGGPGSGFVVLAGGFGTLEEAMEVVTWNQLGIHHQGIVLLNIEGYWDGLMEWVERAVKDEFVSEVNKGIFVECKRVEEVVGALRAYRLCEGRYSLDWSRS</sequence>
<evidence type="ECO:0000313" key="1">
    <source>
        <dbReference type="EMBL" id="ODH38227.1"/>
    </source>
</evidence>
<dbReference type="EMBL" id="LZYO01000078">
    <property type="protein sequence ID" value="ODH38227.1"/>
    <property type="molecule type" value="Genomic_DNA"/>
</dbReference>
<dbReference type="SUPFAM" id="SSF102405">
    <property type="entry name" value="MCP/YpsA-like"/>
    <property type="match status" value="1"/>
</dbReference>
<protein>
    <recommendedName>
        <fullName evidence="3">TIGR00730 family protein</fullName>
    </recommendedName>
</protein>
<dbReference type="PANTHER" id="PTHR31223">
    <property type="entry name" value="LOG FAMILY PROTEIN YJL055W"/>
    <property type="match status" value="1"/>
</dbReference>
<comment type="caution">
    <text evidence="1">The sequence shown here is derived from an EMBL/GenBank/DDBJ whole genome shotgun (WGS) entry which is preliminary data.</text>
</comment>
<dbReference type="Pfam" id="PF03641">
    <property type="entry name" value="Lysine_decarbox"/>
    <property type="match status" value="1"/>
</dbReference>
<organism evidence="1 2">
    <name type="scientific">Paracoccidioides brasiliensis</name>
    <dbReference type="NCBI Taxonomy" id="121759"/>
    <lineage>
        <taxon>Eukaryota</taxon>
        <taxon>Fungi</taxon>
        <taxon>Dikarya</taxon>
        <taxon>Ascomycota</taxon>
        <taxon>Pezizomycotina</taxon>
        <taxon>Eurotiomycetes</taxon>
        <taxon>Eurotiomycetidae</taxon>
        <taxon>Onygenales</taxon>
        <taxon>Ajellomycetaceae</taxon>
        <taxon>Paracoccidioides</taxon>
    </lineage>
</organism>
<dbReference type="FunFam" id="3.40.50.450:FF:000018">
    <property type="entry name" value="Lysine decarboxylase-like protein"/>
    <property type="match status" value="1"/>
</dbReference>
<dbReference type="GO" id="GO:0005829">
    <property type="term" value="C:cytosol"/>
    <property type="evidence" value="ECO:0007669"/>
    <property type="project" value="TreeGrafter"/>
</dbReference>
<dbReference type="Proteomes" id="UP000242814">
    <property type="component" value="Unassembled WGS sequence"/>
</dbReference>
<name>A0A1D2JIY0_PARBR</name>
<dbReference type="NCBIfam" id="TIGR00730">
    <property type="entry name" value="Rossman fold protein, TIGR00730 family"/>
    <property type="match status" value="1"/>
</dbReference>
<dbReference type="AlphaFoldDB" id="A0A1D2JIY0"/>
<dbReference type="VEuPathDB" id="FungiDB:PADG_06289"/>
<dbReference type="Gene3D" id="3.40.50.450">
    <property type="match status" value="1"/>
</dbReference>
<gene>
    <name evidence="1" type="ORF">ACO22_02501</name>
</gene>
<evidence type="ECO:0008006" key="3">
    <source>
        <dbReference type="Google" id="ProtNLM"/>
    </source>
</evidence>